<name>A0A0F5JUA3_9BURK</name>
<keyword evidence="1" id="KW-1133">Transmembrane helix</keyword>
<dbReference type="SUPFAM" id="SSF103473">
    <property type="entry name" value="MFS general substrate transporter"/>
    <property type="match status" value="1"/>
</dbReference>
<evidence type="ECO:0000256" key="1">
    <source>
        <dbReference type="SAM" id="Phobius"/>
    </source>
</evidence>
<accession>A0A0F5JUA3</accession>
<feature type="transmembrane region" description="Helical" evidence="1">
    <location>
        <begin position="38"/>
        <end position="58"/>
    </location>
</feature>
<dbReference type="AlphaFoldDB" id="A0A0F5JUA3"/>
<evidence type="ECO:0000313" key="2">
    <source>
        <dbReference type="EMBL" id="KKB60927.1"/>
    </source>
</evidence>
<dbReference type="InterPro" id="IPR010645">
    <property type="entry name" value="MFS_4"/>
</dbReference>
<dbReference type="PANTHER" id="PTHR23537:SF1">
    <property type="entry name" value="SUGAR TRANSPORTER"/>
    <property type="match status" value="1"/>
</dbReference>
<keyword evidence="3" id="KW-1185">Reference proteome</keyword>
<proteinExistence type="predicted"/>
<feature type="transmembrane region" description="Helical" evidence="1">
    <location>
        <begin position="79"/>
        <end position="98"/>
    </location>
</feature>
<dbReference type="GO" id="GO:0005886">
    <property type="term" value="C:plasma membrane"/>
    <property type="evidence" value="ECO:0007669"/>
    <property type="project" value="TreeGrafter"/>
</dbReference>
<keyword evidence="1" id="KW-0472">Membrane</keyword>
<dbReference type="Pfam" id="PF06779">
    <property type="entry name" value="MFS_4"/>
    <property type="match status" value="1"/>
</dbReference>
<protein>
    <submittedName>
        <fullName evidence="2">Uncharacterized protein</fullName>
    </submittedName>
</protein>
<dbReference type="Proteomes" id="UP000033618">
    <property type="component" value="Unassembled WGS sequence"/>
</dbReference>
<dbReference type="InterPro" id="IPR036259">
    <property type="entry name" value="MFS_trans_sf"/>
</dbReference>
<organism evidence="2 3">
    <name type="scientific">Robbsia andropogonis</name>
    <dbReference type="NCBI Taxonomy" id="28092"/>
    <lineage>
        <taxon>Bacteria</taxon>
        <taxon>Pseudomonadati</taxon>
        <taxon>Pseudomonadota</taxon>
        <taxon>Betaproteobacteria</taxon>
        <taxon>Burkholderiales</taxon>
        <taxon>Burkholderiaceae</taxon>
        <taxon>Robbsia</taxon>
    </lineage>
</organism>
<comment type="caution">
    <text evidence="2">The sequence shown here is derived from an EMBL/GenBank/DDBJ whole genome shotgun (WGS) entry which is preliminary data.</text>
</comment>
<feature type="transmembrane region" description="Helical" evidence="1">
    <location>
        <begin position="12"/>
        <end position="32"/>
    </location>
</feature>
<keyword evidence="1" id="KW-0812">Transmembrane</keyword>
<sequence length="115" mass="12117">MLAGMLADKTGFGLALRIGFVLEIFGIVIPALTVAASLLIVSSIIVGAFVTGTVPLVLGRIHEILAHHPSLHGPAWRTATVGFALFQAVAAYGLSILLRTRERLINSCSLSVLLQ</sequence>
<dbReference type="PANTHER" id="PTHR23537">
    <property type="match status" value="1"/>
</dbReference>
<evidence type="ECO:0000313" key="3">
    <source>
        <dbReference type="Proteomes" id="UP000033618"/>
    </source>
</evidence>
<reference evidence="2 3" key="1">
    <citation type="submission" date="2015-03" db="EMBL/GenBank/DDBJ databases">
        <title>Draft Genome Sequence of Burkholderia andropogonis type strain ICMP2807, isolated from Sorghum bicolor.</title>
        <authorList>
            <person name="Lopes-Santos L."/>
            <person name="Castro D.B."/>
            <person name="Ottoboni L.M."/>
            <person name="Park D."/>
            <person name="Weirc B.S."/>
            <person name="Destefano S.A."/>
        </authorList>
    </citation>
    <scope>NUCLEOTIDE SEQUENCE [LARGE SCALE GENOMIC DNA]</scope>
    <source>
        <strain evidence="2 3">ICMP2807</strain>
    </source>
</reference>
<dbReference type="EMBL" id="LAQU01000120">
    <property type="protein sequence ID" value="KKB60927.1"/>
    <property type="molecule type" value="Genomic_DNA"/>
</dbReference>
<gene>
    <name evidence="2" type="ORF">WM40_26310</name>
</gene>
<dbReference type="STRING" id="28092.WM40_26310"/>